<dbReference type="InterPro" id="IPR031926">
    <property type="entry name" value="TMEM135_N"/>
</dbReference>
<accession>A0A820RAF3</accession>
<protein>
    <recommendedName>
        <fullName evidence="1">Transmembrane protein 135 N-terminal domain-containing protein</fullName>
    </recommendedName>
</protein>
<evidence type="ECO:0000259" key="1">
    <source>
        <dbReference type="Pfam" id="PF15982"/>
    </source>
</evidence>
<organism evidence="2 3">
    <name type="scientific">Adineta steineri</name>
    <dbReference type="NCBI Taxonomy" id="433720"/>
    <lineage>
        <taxon>Eukaryota</taxon>
        <taxon>Metazoa</taxon>
        <taxon>Spiralia</taxon>
        <taxon>Gnathifera</taxon>
        <taxon>Rotifera</taxon>
        <taxon>Eurotatoria</taxon>
        <taxon>Bdelloidea</taxon>
        <taxon>Adinetida</taxon>
        <taxon>Adinetidae</taxon>
        <taxon>Adineta</taxon>
    </lineage>
</organism>
<feature type="domain" description="Transmembrane protein 135 N-terminal" evidence="1">
    <location>
        <begin position="8"/>
        <end position="101"/>
    </location>
</feature>
<comment type="caution">
    <text evidence="2">The sequence shown here is derived from an EMBL/GenBank/DDBJ whole genome shotgun (WGS) entry which is preliminary data.</text>
</comment>
<evidence type="ECO:0000313" key="2">
    <source>
        <dbReference type="EMBL" id="CAF4432712.1"/>
    </source>
</evidence>
<proteinExistence type="predicted"/>
<dbReference type="EMBL" id="CAJOAZ010030399">
    <property type="protein sequence ID" value="CAF4432712.1"/>
    <property type="molecule type" value="Genomic_DNA"/>
</dbReference>
<dbReference type="Proteomes" id="UP000663844">
    <property type="component" value="Unassembled WGS sequence"/>
</dbReference>
<evidence type="ECO:0000313" key="3">
    <source>
        <dbReference type="Proteomes" id="UP000663844"/>
    </source>
</evidence>
<dbReference type="AlphaFoldDB" id="A0A820RAF3"/>
<feature type="non-terminal residue" evidence="2">
    <location>
        <position position="1"/>
    </location>
</feature>
<reference evidence="2" key="1">
    <citation type="submission" date="2021-02" db="EMBL/GenBank/DDBJ databases">
        <authorList>
            <person name="Nowell W R."/>
        </authorList>
    </citation>
    <scope>NUCLEOTIDE SEQUENCE</scope>
</reference>
<sequence length="102" mass="11788">MQIRSSLPYECHQVLHPWHKNCIPAAWMLTKPCFRESFKIYCVLYGVTALIKLRKIRTLKDFRKFLFGLVNDILQSTAFLGTHGLIFMPAYCAGRRILGGIN</sequence>
<name>A0A820RAF3_9BILA</name>
<dbReference type="Pfam" id="PF15982">
    <property type="entry name" value="TMEM135_C_rich"/>
    <property type="match status" value="1"/>
</dbReference>
<gene>
    <name evidence="2" type="ORF">OXD698_LOCUS53330</name>
</gene>